<dbReference type="Pfam" id="PF13180">
    <property type="entry name" value="PDZ_2"/>
    <property type="match status" value="1"/>
</dbReference>
<evidence type="ECO:0000256" key="2">
    <source>
        <dbReference type="ARBA" id="ARBA00022670"/>
    </source>
</evidence>
<dbReference type="InterPro" id="IPR036034">
    <property type="entry name" value="PDZ_sf"/>
</dbReference>
<dbReference type="PRINTS" id="PR00834">
    <property type="entry name" value="PROTEASES2C"/>
</dbReference>
<comment type="similarity">
    <text evidence="1">Belongs to the peptidase S1C family.</text>
</comment>
<dbReference type="CDD" id="cd06779">
    <property type="entry name" value="cpPDZ_Deg_HtrA-like"/>
    <property type="match status" value="1"/>
</dbReference>
<reference evidence="6" key="1">
    <citation type="submission" date="2017-09" db="EMBL/GenBank/DDBJ databases">
        <title>Depth-based differentiation of microbial function through sediment-hosted aquifers and enrichment of novel symbionts in the deep terrestrial subsurface.</title>
        <authorList>
            <person name="Probst A.J."/>
            <person name="Ladd B."/>
            <person name="Jarett J.K."/>
            <person name="Geller-Mcgrath D.E."/>
            <person name="Sieber C.M.K."/>
            <person name="Emerson J.B."/>
            <person name="Anantharaman K."/>
            <person name="Thomas B.C."/>
            <person name="Malmstrom R."/>
            <person name="Stieglmeier M."/>
            <person name="Klingl A."/>
            <person name="Woyke T."/>
            <person name="Ryan C.M."/>
            <person name="Banfield J.F."/>
        </authorList>
    </citation>
    <scope>NUCLEOTIDE SEQUENCE [LARGE SCALE GENOMIC DNA]</scope>
</reference>
<dbReference type="SUPFAM" id="SSF50494">
    <property type="entry name" value="Trypsin-like serine proteases"/>
    <property type="match status" value="1"/>
</dbReference>
<organism evidence="5 6">
    <name type="scientific">Candidatus Harrisonbacteria bacterium CG10_big_fil_rev_8_21_14_0_10_38_8</name>
    <dbReference type="NCBI Taxonomy" id="1974582"/>
    <lineage>
        <taxon>Bacteria</taxon>
        <taxon>Candidatus Harrisoniibacteriota</taxon>
    </lineage>
</organism>
<dbReference type="InterPro" id="IPR001940">
    <property type="entry name" value="Peptidase_S1C"/>
</dbReference>
<dbReference type="EMBL" id="PFAY01000023">
    <property type="protein sequence ID" value="PIT92980.1"/>
    <property type="molecule type" value="Genomic_DNA"/>
</dbReference>
<keyword evidence="2" id="KW-0645">Protease</keyword>
<dbReference type="SMART" id="SM00228">
    <property type="entry name" value="PDZ"/>
    <property type="match status" value="1"/>
</dbReference>
<dbReference type="AlphaFoldDB" id="A0A2M6WJK4"/>
<evidence type="ECO:0000313" key="6">
    <source>
        <dbReference type="Proteomes" id="UP000229112"/>
    </source>
</evidence>
<dbReference type="InterPro" id="IPR043504">
    <property type="entry name" value="Peptidase_S1_PA_chymotrypsin"/>
</dbReference>
<proteinExistence type="inferred from homology"/>
<gene>
    <name evidence="5" type="ORF">COU06_02435</name>
</gene>
<dbReference type="InterPro" id="IPR001478">
    <property type="entry name" value="PDZ"/>
</dbReference>
<dbReference type="InterPro" id="IPR051201">
    <property type="entry name" value="Chloro_Bact_Ser_Proteases"/>
</dbReference>
<dbReference type="GO" id="GO:0004252">
    <property type="term" value="F:serine-type endopeptidase activity"/>
    <property type="evidence" value="ECO:0007669"/>
    <property type="project" value="InterPro"/>
</dbReference>
<sequence length="365" mass="39222">MRKEVPVVKFEEVDTYQSKIAYEEAIIQAVEKVSPSVISITISKNVPIIEQCIVNPGIPNGFFGNGFQFTTPCQTGTEFKDIGGGSGFIVSPDGMIITNKHVVSDNQASYTVFTNEGKKYDAEVIAIDPIQDIALIKIQAENLPVAPLGDSDSIRTAQTVIAIGNSLGEFQNTVSVGIISGQSRNIVASDSNTGTNQQIEGAIQTDAAINPGNSGGPLVNLKGEVIGINSAVISGAENIGFSIPINNAKRDIRSVQAEGKIIIPFLGVRYRTITPELVEEEELPVDYGAILRSNQEGSAIVPNSPAEKAGLQEEDIVLKVNNTKIGLERSLVSIIQRYTRGEEVTLTILRNGQEMEVKVVLEERN</sequence>
<dbReference type="Pfam" id="PF13365">
    <property type="entry name" value="Trypsin_2"/>
    <property type="match status" value="1"/>
</dbReference>
<comment type="caution">
    <text evidence="5">The sequence shown here is derived from an EMBL/GenBank/DDBJ whole genome shotgun (WGS) entry which is preliminary data.</text>
</comment>
<accession>A0A2M6WJK4</accession>
<dbReference type="Proteomes" id="UP000229112">
    <property type="component" value="Unassembled WGS sequence"/>
</dbReference>
<keyword evidence="3" id="KW-0378">Hydrolase</keyword>
<dbReference type="PANTHER" id="PTHR43343:SF3">
    <property type="entry name" value="PROTEASE DO-LIKE 8, CHLOROPLASTIC"/>
    <property type="match status" value="1"/>
</dbReference>
<dbReference type="Gene3D" id="2.30.42.10">
    <property type="match status" value="1"/>
</dbReference>
<evidence type="ECO:0000256" key="1">
    <source>
        <dbReference type="ARBA" id="ARBA00010541"/>
    </source>
</evidence>
<evidence type="ECO:0000313" key="5">
    <source>
        <dbReference type="EMBL" id="PIT92980.1"/>
    </source>
</evidence>
<dbReference type="Gene3D" id="2.40.10.10">
    <property type="entry name" value="Trypsin-like serine proteases"/>
    <property type="match status" value="2"/>
</dbReference>
<dbReference type="InterPro" id="IPR009003">
    <property type="entry name" value="Peptidase_S1_PA"/>
</dbReference>
<dbReference type="GO" id="GO:0006508">
    <property type="term" value="P:proteolysis"/>
    <property type="evidence" value="ECO:0007669"/>
    <property type="project" value="UniProtKB-KW"/>
</dbReference>
<dbReference type="PANTHER" id="PTHR43343">
    <property type="entry name" value="PEPTIDASE S12"/>
    <property type="match status" value="1"/>
</dbReference>
<feature type="domain" description="PDZ" evidence="4">
    <location>
        <begin position="264"/>
        <end position="352"/>
    </location>
</feature>
<dbReference type="SUPFAM" id="SSF50156">
    <property type="entry name" value="PDZ domain-like"/>
    <property type="match status" value="1"/>
</dbReference>
<protein>
    <recommendedName>
        <fullName evidence="4">PDZ domain-containing protein</fullName>
    </recommendedName>
</protein>
<evidence type="ECO:0000256" key="3">
    <source>
        <dbReference type="ARBA" id="ARBA00022801"/>
    </source>
</evidence>
<evidence type="ECO:0000259" key="4">
    <source>
        <dbReference type="SMART" id="SM00228"/>
    </source>
</evidence>
<name>A0A2M6WJK4_9BACT</name>